<dbReference type="HOGENOM" id="CLU_186103_0_0_10"/>
<evidence type="ECO:0000313" key="1">
    <source>
        <dbReference type="EMBL" id="KDR51028.1"/>
    </source>
</evidence>
<comment type="caution">
    <text evidence="1">The sequence shown here is derived from an EMBL/GenBank/DDBJ whole genome shotgun (WGS) entry which is preliminary data.</text>
</comment>
<reference evidence="1 2" key="1">
    <citation type="submission" date="2013-08" db="EMBL/GenBank/DDBJ databases">
        <authorList>
            <person name="Weinstock G."/>
            <person name="Sodergren E."/>
            <person name="Wylie T."/>
            <person name="Fulton L."/>
            <person name="Fulton R."/>
            <person name="Fronick C."/>
            <person name="O'Laughlin M."/>
            <person name="Godfrey J."/>
            <person name="Miner T."/>
            <person name="Herter B."/>
            <person name="Appelbaum E."/>
            <person name="Cordes M."/>
            <person name="Lek S."/>
            <person name="Wollam A."/>
            <person name="Pepin K.H."/>
            <person name="Palsikar V.B."/>
            <person name="Mitreva M."/>
            <person name="Wilson R.K."/>
        </authorList>
    </citation>
    <scope>NUCLEOTIDE SEQUENCE [LARGE SCALE GENOMIC DNA]</scope>
    <source>
        <strain evidence="1 2">ATCC 15930</strain>
    </source>
</reference>
<dbReference type="PATRIC" id="fig|1122985.7.peg.3011"/>
<accession>A0A069QDQ7</accession>
<dbReference type="RefSeq" id="WP_018967134.1">
    <property type="nucleotide sequence ID" value="NZ_KB899213.1"/>
</dbReference>
<proteinExistence type="predicted"/>
<dbReference type="EMBL" id="JNGW01000126">
    <property type="protein sequence ID" value="KDR51028.1"/>
    <property type="molecule type" value="Genomic_DNA"/>
</dbReference>
<protein>
    <submittedName>
        <fullName evidence="1">Uncharacterized protein</fullName>
    </submittedName>
</protein>
<evidence type="ECO:0000313" key="2">
    <source>
        <dbReference type="Proteomes" id="UP000027442"/>
    </source>
</evidence>
<name>A0A069QDQ7_HOYLO</name>
<organism evidence="1 2">
    <name type="scientific">Hoylesella loescheii DSM 19665 = JCM 12249 = ATCC 15930</name>
    <dbReference type="NCBI Taxonomy" id="1122985"/>
    <lineage>
        <taxon>Bacteria</taxon>
        <taxon>Pseudomonadati</taxon>
        <taxon>Bacteroidota</taxon>
        <taxon>Bacteroidia</taxon>
        <taxon>Bacteroidales</taxon>
        <taxon>Prevotellaceae</taxon>
        <taxon>Hoylesella</taxon>
    </lineage>
</organism>
<keyword evidence="2" id="KW-1185">Reference proteome</keyword>
<gene>
    <name evidence="1" type="ORF">HMPREF1991_02913</name>
</gene>
<dbReference type="AlphaFoldDB" id="A0A069QDQ7"/>
<dbReference type="Proteomes" id="UP000027442">
    <property type="component" value="Unassembled WGS sequence"/>
</dbReference>
<sequence length="78" mass="9122">MMPVKNKTIEDYVFGRCNAQQMEELLAWAKGANKRMHWLFALREAFLNMKYQHAFDDKIIVDIAEERLFKAIAEGQGT</sequence>